<sequence>MYLRIFVLCVFIIFLSIANATELTFELEDNARQCFHEDVKKGTKATLEFQVISGGQYDVDVILTGPSGHSLYDERKKQYDSHTFTAEKDGEYVFCFSNEFSTFTHKVVYFDFQAGDEEPKWKSMGGENTALTSLEMSSVTMHESLKVVVDYQTHHRLREATARDRAEYLNERVQYWSIGESVLIVILSIGQVFVLRRFFAEKRSNI</sequence>
<dbReference type="Pfam" id="PF01105">
    <property type="entry name" value="EMP24_GP25L"/>
    <property type="match status" value="1"/>
</dbReference>
<comment type="similarity">
    <text evidence="2 8">Belongs to the EMP24/GP25L family.</text>
</comment>
<dbReference type="InterPro" id="IPR015720">
    <property type="entry name" value="Emp24-like"/>
</dbReference>
<protein>
    <submittedName>
        <fullName evidence="9">Transmembrane emp24 domain-containing 7-like</fullName>
    </submittedName>
</protein>
<comment type="subcellular location">
    <subcellularLocation>
        <location evidence="7">Endomembrane system</location>
        <topology evidence="7">Single-pass membrane protein</topology>
    </subcellularLocation>
    <subcellularLocation>
        <location evidence="1 8">Membrane</location>
        <topology evidence="1 8">Single-pass type I membrane protein</topology>
    </subcellularLocation>
</comment>
<dbReference type="GO" id="GO:0016020">
    <property type="term" value="C:membrane"/>
    <property type="evidence" value="ECO:0007669"/>
    <property type="project" value="UniProtKB-SubCell"/>
</dbReference>
<proteinExistence type="inferred from homology"/>
<name>A0A7D9DRW2_PARCT</name>
<gene>
    <name evidence="9" type="ORF">PACLA_8A069341</name>
</gene>
<dbReference type="AlphaFoldDB" id="A0A7D9DRW2"/>
<dbReference type="PANTHER" id="PTHR22811">
    <property type="entry name" value="TRANSMEMBRANE EMP24 DOMAIN-CONTAINING PROTEIN"/>
    <property type="match status" value="1"/>
</dbReference>
<evidence type="ECO:0000256" key="7">
    <source>
        <dbReference type="ARBA" id="ARBA00037847"/>
    </source>
</evidence>
<dbReference type="Gene3D" id="2.60.120.680">
    <property type="entry name" value="GOLD domain"/>
    <property type="match status" value="1"/>
</dbReference>
<organism evidence="9 10">
    <name type="scientific">Paramuricea clavata</name>
    <name type="common">Red gorgonian</name>
    <name type="synonym">Violescent sea-whip</name>
    <dbReference type="NCBI Taxonomy" id="317549"/>
    <lineage>
        <taxon>Eukaryota</taxon>
        <taxon>Metazoa</taxon>
        <taxon>Cnidaria</taxon>
        <taxon>Anthozoa</taxon>
        <taxon>Octocorallia</taxon>
        <taxon>Malacalcyonacea</taxon>
        <taxon>Plexauridae</taxon>
        <taxon>Paramuricea</taxon>
    </lineage>
</organism>
<keyword evidence="4" id="KW-0732">Signal</keyword>
<dbReference type="Proteomes" id="UP001152795">
    <property type="component" value="Unassembled WGS sequence"/>
</dbReference>
<evidence type="ECO:0000256" key="6">
    <source>
        <dbReference type="ARBA" id="ARBA00023136"/>
    </source>
</evidence>
<evidence type="ECO:0000313" key="10">
    <source>
        <dbReference type="Proteomes" id="UP001152795"/>
    </source>
</evidence>
<dbReference type="EMBL" id="CACRXK020002104">
    <property type="protein sequence ID" value="CAB3992695.1"/>
    <property type="molecule type" value="Genomic_DNA"/>
</dbReference>
<reference evidence="9" key="1">
    <citation type="submission" date="2020-04" db="EMBL/GenBank/DDBJ databases">
        <authorList>
            <person name="Alioto T."/>
            <person name="Alioto T."/>
            <person name="Gomez Garrido J."/>
        </authorList>
    </citation>
    <scope>NUCLEOTIDE SEQUENCE</scope>
    <source>
        <strain evidence="9">A484AB</strain>
    </source>
</reference>
<keyword evidence="10" id="KW-1185">Reference proteome</keyword>
<evidence type="ECO:0000256" key="8">
    <source>
        <dbReference type="RuleBase" id="RU003827"/>
    </source>
</evidence>
<dbReference type="OrthoDB" id="62956at2759"/>
<keyword evidence="3 8" id="KW-0812">Transmembrane</keyword>
<evidence type="ECO:0000256" key="4">
    <source>
        <dbReference type="ARBA" id="ARBA00022729"/>
    </source>
</evidence>
<evidence type="ECO:0000256" key="3">
    <source>
        <dbReference type="ARBA" id="ARBA00022692"/>
    </source>
</evidence>
<evidence type="ECO:0000313" key="9">
    <source>
        <dbReference type="EMBL" id="CAB3992695.1"/>
    </source>
</evidence>
<dbReference type="SUPFAM" id="SSF101576">
    <property type="entry name" value="Supernatant protein factor (SPF), C-terminal domain"/>
    <property type="match status" value="1"/>
</dbReference>
<evidence type="ECO:0000256" key="2">
    <source>
        <dbReference type="ARBA" id="ARBA00007104"/>
    </source>
</evidence>
<dbReference type="PROSITE" id="PS50866">
    <property type="entry name" value="GOLD"/>
    <property type="match status" value="1"/>
</dbReference>
<evidence type="ECO:0000256" key="1">
    <source>
        <dbReference type="ARBA" id="ARBA00004479"/>
    </source>
</evidence>
<evidence type="ECO:0000256" key="5">
    <source>
        <dbReference type="ARBA" id="ARBA00022989"/>
    </source>
</evidence>
<dbReference type="InterPro" id="IPR009038">
    <property type="entry name" value="GOLD_dom"/>
</dbReference>
<dbReference type="GO" id="GO:0012505">
    <property type="term" value="C:endomembrane system"/>
    <property type="evidence" value="ECO:0007669"/>
    <property type="project" value="UniProtKB-SubCell"/>
</dbReference>
<comment type="caution">
    <text evidence="9">The sequence shown here is derived from an EMBL/GenBank/DDBJ whole genome shotgun (WGS) entry which is preliminary data.</text>
</comment>
<keyword evidence="5" id="KW-1133">Transmembrane helix</keyword>
<keyword evidence="6" id="KW-0472">Membrane</keyword>
<dbReference type="InterPro" id="IPR036598">
    <property type="entry name" value="GOLD_dom_sf"/>
</dbReference>
<dbReference type="SMART" id="SM01190">
    <property type="entry name" value="EMP24_GP25L"/>
    <property type="match status" value="1"/>
</dbReference>
<accession>A0A7D9DRW2</accession>